<evidence type="ECO:0000313" key="11">
    <source>
        <dbReference type="Proteomes" id="UP000283295"/>
    </source>
</evidence>
<dbReference type="InterPro" id="IPR053180">
    <property type="entry name" value="Ca-binding_acidic-repeat"/>
</dbReference>
<keyword evidence="4" id="KW-0732">Signal</keyword>
<dbReference type="Proteomes" id="UP000283295">
    <property type="component" value="Unassembled WGS sequence"/>
</dbReference>
<feature type="compositionally biased region" description="Polar residues" evidence="6">
    <location>
        <begin position="88"/>
        <end position="101"/>
    </location>
</feature>
<dbReference type="Gene3D" id="2.60.40.4270">
    <property type="entry name" value="Listeria-Bacteroides repeat domain"/>
    <property type="match status" value="1"/>
</dbReference>
<dbReference type="InterPro" id="IPR013378">
    <property type="entry name" value="InlB-like_B-rpt"/>
</dbReference>
<dbReference type="GO" id="GO:0030313">
    <property type="term" value="C:cell envelope"/>
    <property type="evidence" value="ECO:0007669"/>
    <property type="project" value="UniProtKB-SubCell"/>
</dbReference>
<dbReference type="SUPFAM" id="SSF49384">
    <property type="entry name" value="Carbohydrate-binding domain"/>
    <property type="match status" value="2"/>
</dbReference>
<dbReference type="PROSITE" id="PS00018">
    <property type="entry name" value="EF_HAND_1"/>
    <property type="match status" value="1"/>
</dbReference>
<dbReference type="GO" id="GO:0005509">
    <property type="term" value="F:calcium ion binding"/>
    <property type="evidence" value="ECO:0007669"/>
    <property type="project" value="InterPro"/>
</dbReference>
<dbReference type="InterPro" id="IPR018247">
    <property type="entry name" value="EF_Hand_1_Ca_BS"/>
</dbReference>
<evidence type="ECO:0000256" key="1">
    <source>
        <dbReference type="ARBA" id="ARBA00004196"/>
    </source>
</evidence>
<dbReference type="PROSITE" id="PS51173">
    <property type="entry name" value="CBM2"/>
    <property type="match status" value="2"/>
</dbReference>
<accession>A0A412IFG1</accession>
<evidence type="ECO:0000256" key="6">
    <source>
        <dbReference type="SAM" id="MobiDB-lite"/>
    </source>
</evidence>
<evidence type="ECO:0000313" key="10">
    <source>
        <dbReference type="EMBL" id="RGS35729.1"/>
    </source>
</evidence>
<dbReference type="Pfam" id="PF00092">
    <property type="entry name" value="VWA"/>
    <property type="match status" value="1"/>
</dbReference>
<dbReference type="NCBIfam" id="TIGR02543">
    <property type="entry name" value="List_Bact_rpt"/>
    <property type="match status" value="1"/>
</dbReference>
<dbReference type="Gene3D" id="2.60.40.290">
    <property type="match status" value="2"/>
</dbReference>
<dbReference type="GO" id="GO:0004553">
    <property type="term" value="F:hydrolase activity, hydrolyzing O-glycosyl compounds"/>
    <property type="evidence" value="ECO:0007669"/>
    <property type="project" value="InterPro"/>
</dbReference>
<keyword evidence="7" id="KW-0472">Membrane</keyword>
<dbReference type="Pfam" id="PF09479">
    <property type="entry name" value="Flg_new"/>
    <property type="match status" value="1"/>
</dbReference>
<evidence type="ECO:0000256" key="5">
    <source>
        <dbReference type="ARBA" id="ARBA00022837"/>
    </source>
</evidence>
<dbReference type="InterPro" id="IPR001919">
    <property type="entry name" value="CBD2"/>
</dbReference>
<dbReference type="PANTHER" id="PTHR37467">
    <property type="entry name" value="EXPORTED CALCIUM-BINDING GLYCOPROTEIN-RELATED"/>
    <property type="match status" value="1"/>
</dbReference>
<comment type="subcellular location">
    <subcellularLocation>
        <location evidence="1">Cell envelope</location>
    </subcellularLocation>
    <subcellularLocation>
        <location evidence="2">Secreted</location>
    </subcellularLocation>
</comment>
<feature type="compositionally biased region" description="Low complexity" evidence="6">
    <location>
        <begin position="63"/>
        <end position="77"/>
    </location>
</feature>
<dbReference type="GO" id="GO:0005975">
    <property type="term" value="P:carbohydrate metabolic process"/>
    <property type="evidence" value="ECO:0007669"/>
    <property type="project" value="InterPro"/>
</dbReference>
<feature type="domain" description="VWFA" evidence="8">
    <location>
        <begin position="678"/>
        <end position="849"/>
    </location>
</feature>
<name>A0A412IFG1_9FIRM</name>
<feature type="region of interest" description="Disordered" evidence="6">
    <location>
        <begin position="448"/>
        <end position="494"/>
    </location>
</feature>
<protein>
    <submittedName>
        <fullName evidence="10">VWA domain-containing protein</fullName>
    </submittedName>
</protein>
<dbReference type="PROSITE" id="PS50234">
    <property type="entry name" value="VWFA"/>
    <property type="match status" value="1"/>
</dbReference>
<dbReference type="Gene3D" id="4.10.1080.10">
    <property type="entry name" value="TSP type-3 repeat"/>
    <property type="match status" value="1"/>
</dbReference>
<evidence type="ECO:0000259" key="9">
    <source>
        <dbReference type="PROSITE" id="PS51173"/>
    </source>
</evidence>
<dbReference type="EMBL" id="QRVK01000060">
    <property type="protein sequence ID" value="RGS35729.1"/>
    <property type="molecule type" value="Genomic_DNA"/>
</dbReference>
<dbReference type="SUPFAM" id="SSF103647">
    <property type="entry name" value="TSP type-3 repeat"/>
    <property type="match status" value="1"/>
</dbReference>
<dbReference type="SUPFAM" id="SSF53300">
    <property type="entry name" value="vWA-like"/>
    <property type="match status" value="1"/>
</dbReference>
<dbReference type="SMART" id="SM00327">
    <property type="entry name" value="VWA"/>
    <property type="match status" value="1"/>
</dbReference>
<keyword evidence="7" id="KW-0812">Transmembrane</keyword>
<gene>
    <name evidence="10" type="ORF">DWX94_13515</name>
</gene>
<evidence type="ECO:0000259" key="8">
    <source>
        <dbReference type="PROSITE" id="PS50234"/>
    </source>
</evidence>
<dbReference type="InterPro" id="IPR002035">
    <property type="entry name" value="VWF_A"/>
</dbReference>
<dbReference type="InterPro" id="IPR059100">
    <property type="entry name" value="TSP3_bac"/>
</dbReference>
<keyword evidence="7" id="KW-1133">Transmembrane helix</keyword>
<dbReference type="InterPro" id="IPR019028">
    <property type="entry name" value="CBM_49"/>
</dbReference>
<dbReference type="AlphaFoldDB" id="A0A412IFG1"/>
<proteinExistence type="predicted"/>
<dbReference type="InterPro" id="IPR036465">
    <property type="entry name" value="vWFA_dom_sf"/>
</dbReference>
<evidence type="ECO:0000256" key="7">
    <source>
        <dbReference type="SAM" id="Phobius"/>
    </source>
</evidence>
<dbReference type="InterPro" id="IPR012291">
    <property type="entry name" value="CBM2_carb-bd_dom_sf"/>
</dbReference>
<dbReference type="OrthoDB" id="6372180at2"/>
<dbReference type="SMART" id="SM01063">
    <property type="entry name" value="CBM49"/>
    <property type="match status" value="1"/>
</dbReference>
<dbReference type="InterPro" id="IPR042229">
    <property type="entry name" value="Listeria/Bacterioides_rpt_sf"/>
</dbReference>
<feature type="transmembrane region" description="Helical" evidence="7">
    <location>
        <begin position="33"/>
        <end position="53"/>
    </location>
</feature>
<dbReference type="Pfam" id="PF00553">
    <property type="entry name" value="CBM_2"/>
    <property type="match status" value="2"/>
</dbReference>
<organism evidence="10 11">
    <name type="scientific">Coprococcus eutactus</name>
    <dbReference type="NCBI Taxonomy" id="33043"/>
    <lineage>
        <taxon>Bacteria</taxon>
        <taxon>Bacillati</taxon>
        <taxon>Bacillota</taxon>
        <taxon>Clostridia</taxon>
        <taxon>Lachnospirales</taxon>
        <taxon>Lachnospiraceae</taxon>
        <taxon>Coprococcus</taxon>
    </lineage>
</organism>
<dbReference type="GO" id="GO:0030247">
    <property type="term" value="F:polysaccharide binding"/>
    <property type="evidence" value="ECO:0007669"/>
    <property type="project" value="UniProtKB-UniRule"/>
</dbReference>
<dbReference type="SMART" id="SM00637">
    <property type="entry name" value="CBD_II"/>
    <property type="match status" value="2"/>
</dbReference>
<feature type="region of interest" description="Disordered" evidence="6">
    <location>
        <begin position="63"/>
        <end position="111"/>
    </location>
</feature>
<dbReference type="Gene3D" id="3.40.50.410">
    <property type="entry name" value="von Willebrand factor, type A domain"/>
    <property type="match status" value="1"/>
</dbReference>
<feature type="domain" description="CBM2" evidence="9">
    <location>
        <begin position="108"/>
        <end position="227"/>
    </location>
</feature>
<evidence type="ECO:0000256" key="3">
    <source>
        <dbReference type="ARBA" id="ARBA00022525"/>
    </source>
</evidence>
<sequence length="1229" mass="137155">MGLVTRIDDYCIFVSRENLLVKGNCMKKTWTKVLAYMLAVTMCFSAFNVPVYAQESTITAASTEAETTSEAVTEEATLPGNDAETTTEKVASTEETGSTEKATVDEDDSSTWDQVTTENVFEGKNYKVIFTLTSNWDEGYNAKVKIENIGDSTIQNWYLGFDYNNSITNIWNAEVSSNEGNEYVIKNVGWNQDIVAGNSIEFGLSGDHAFKGFPENYELIGTSKEVAENDYTIQYKLDSDWGTGFTGSISITNNTDAALEDWVLEFDFDREITEIWDGVIENHEGNHYIVRNAGYNSAIAPDEKVSIGIKGCGGALGDDLQKFNLYSSVTSEVCTVSFDVCAENVSGIPSVQRVTKGECISEPALPTREGYIFIGWYLEATYEVEFDIETKIERNLILYARWFDCSNNTDTDGDGIIDELEVVIGTNPNSVDTDGDGLTDYEEMEKVYTNPLRRDSDDNGIEDGDEDYDSDGITNKPEIELGTDPTVSDTDEDGVNDYDEVNKYSTNPILVDTDADGVSDGKEIELGTDPLAYQALFMITETIDLGDSVIPSVTIELAGNQVETLDINIVEDELLFPNTIPGYIGAAYDFSVDGTFEEALLNFQFNEKLLEDETFDPVIYYFNEQDQQLEELETSVNGNIASAKTNHFSTYILINRKVFEESKIWIDEWDSQGYSGVEVVLVIDDSGSMTQNDGNNKRLKVAQNLIENLPSNSKVGVVKFASYTTALTPTVTSDKEVAKNYLTPAYFRSSGGTYMYNAISSAFSLFETTDDTILKMIVVLSDGETSDTGKHTSVIATANNNGVKVYTVGLGNSSSRYFTRYLKPLANNTAGTFYLASNANQLEDIYNDINNKIDIETDSDNDGIADYYEDNMVLFNNVKIKLDKNNPDSDGDGLTDGQEVVELKYEYNEDKTKVRVTGKLLSSPINADTDGDLDIDSIDPEPFDYQLNDLLCYNISKLNDLAIAYKNQDNYSSGEYNTKVEAWLTFMFIRQFSSSYVSASWDGTGKAIDTGFVNYVKAEDIKLYAYFESKTDYYATATGETGDLYHLAATATGCIYKSDYGDGVKFGLMPEYHLDNLSGWAGDLQTAMNDAMVITNKSNDYNVFKEAMSNLIGYDAKVNDVYSGYSHTFDMDDVYADTDAYNVYKLLNNGKTMEAALDNYYKGGYKKRYTEFTNNWSEAKVKDTTYIYTKNKYMGVIRWPLFKYDFKANQSKAARDAFAEFVLERRKSE</sequence>
<feature type="compositionally biased region" description="Acidic residues" evidence="6">
    <location>
        <begin position="458"/>
        <end position="470"/>
    </location>
</feature>
<evidence type="ECO:0000256" key="2">
    <source>
        <dbReference type="ARBA" id="ARBA00004613"/>
    </source>
</evidence>
<feature type="domain" description="CBM2" evidence="9">
    <location>
        <begin position="224"/>
        <end position="337"/>
    </location>
</feature>
<comment type="caution">
    <text evidence="10">The sequence shown here is derived from an EMBL/GenBank/DDBJ whole genome shotgun (WGS) entry which is preliminary data.</text>
</comment>
<dbReference type="PANTHER" id="PTHR37467:SF1">
    <property type="entry name" value="EXPORTED CALCIUM-BINDING GLYCOPROTEIN"/>
    <property type="match status" value="1"/>
</dbReference>
<reference evidence="10 11" key="1">
    <citation type="submission" date="2018-08" db="EMBL/GenBank/DDBJ databases">
        <title>A genome reference for cultivated species of the human gut microbiota.</title>
        <authorList>
            <person name="Zou Y."/>
            <person name="Xue W."/>
            <person name="Luo G."/>
        </authorList>
    </citation>
    <scope>NUCLEOTIDE SEQUENCE [LARGE SCALE GENOMIC DNA]</scope>
    <source>
        <strain evidence="10 11">AF22-21</strain>
    </source>
</reference>
<evidence type="ECO:0000256" key="4">
    <source>
        <dbReference type="ARBA" id="ARBA00022729"/>
    </source>
</evidence>
<keyword evidence="3" id="KW-0964">Secreted</keyword>
<keyword evidence="5" id="KW-0106">Calcium</keyword>
<dbReference type="Pfam" id="PF18884">
    <property type="entry name" value="TSP3_bac"/>
    <property type="match status" value="6"/>
</dbReference>
<dbReference type="InterPro" id="IPR028974">
    <property type="entry name" value="TSP_type-3_rpt"/>
</dbReference>
<dbReference type="InterPro" id="IPR008965">
    <property type="entry name" value="CBM2/CBM3_carb-bd_dom_sf"/>
</dbReference>